<protein>
    <recommendedName>
        <fullName evidence="8">Nucleoporin NUP49/NSP49</fullName>
    </recommendedName>
</protein>
<keyword evidence="4" id="KW-0653">Protein transport</keyword>
<dbReference type="GO" id="GO:0044614">
    <property type="term" value="C:nuclear pore cytoplasmic filaments"/>
    <property type="evidence" value="ECO:0007669"/>
    <property type="project" value="TreeGrafter"/>
</dbReference>
<dbReference type="OrthoDB" id="2538017at2759"/>
<dbReference type="GO" id="GO:0031965">
    <property type="term" value="C:nuclear membrane"/>
    <property type="evidence" value="ECO:0007669"/>
    <property type="project" value="UniProtKB-SubCell"/>
</dbReference>
<proteinExistence type="inferred from homology"/>
<dbReference type="EMBL" id="JACBPP010000001">
    <property type="protein sequence ID" value="KAF8004786.1"/>
    <property type="molecule type" value="Genomic_DNA"/>
</dbReference>
<keyword evidence="4" id="KW-0539">Nucleus</keyword>
<dbReference type="GO" id="GO:0017056">
    <property type="term" value="F:structural constituent of nuclear pore"/>
    <property type="evidence" value="ECO:0007669"/>
    <property type="project" value="TreeGrafter"/>
</dbReference>
<reference evidence="6" key="1">
    <citation type="submission" date="2020-10" db="EMBL/GenBank/DDBJ databases">
        <title>The Whole-Genome Sequence of Metschnikowia persimmonesis, a Novel Endophytic Yeast Species Isolated from Medicinal Plant Diospyros kaki Thumb.</title>
        <authorList>
            <person name="Rahmat E."/>
            <person name="Kang Y."/>
        </authorList>
    </citation>
    <scope>NUCLEOTIDE SEQUENCE</scope>
    <source>
        <strain evidence="6">KIOM G15050</strain>
    </source>
</reference>
<comment type="subcellular location">
    <subcellularLocation>
        <location evidence="2">Nucleus membrane</location>
        <topology evidence="2">Peripheral membrane protein</topology>
        <orientation evidence="2">Nucleoplasmic side</orientation>
    </subcellularLocation>
    <subcellularLocation>
        <location evidence="1">Nucleus</location>
        <location evidence="1">Nuclear pore complex</location>
    </subcellularLocation>
</comment>
<evidence type="ECO:0000256" key="3">
    <source>
        <dbReference type="ARBA" id="ARBA00008926"/>
    </source>
</evidence>
<dbReference type="InterPro" id="IPR025574">
    <property type="entry name" value="Nucleoporin_FG_rpt"/>
</dbReference>
<evidence type="ECO:0008006" key="8">
    <source>
        <dbReference type="Google" id="ProtNLM"/>
    </source>
</evidence>
<feature type="compositionally biased region" description="Low complexity" evidence="5">
    <location>
        <begin position="93"/>
        <end position="107"/>
    </location>
</feature>
<evidence type="ECO:0000256" key="4">
    <source>
        <dbReference type="ARBA" id="ARBA00023132"/>
    </source>
</evidence>
<comment type="similarity">
    <text evidence="3">Belongs to the nucleoporin GLFG family.</text>
</comment>
<evidence type="ECO:0000313" key="6">
    <source>
        <dbReference type="EMBL" id="KAF8004786.1"/>
    </source>
</evidence>
<feature type="compositionally biased region" description="Low complexity" evidence="5">
    <location>
        <begin position="164"/>
        <end position="184"/>
    </location>
</feature>
<name>A0A8H7GY80_9ASCO</name>
<evidence type="ECO:0000256" key="2">
    <source>
        <dbReference type="ARBA" id="ARBA00004620"/>
    </source>
</evidence>
<dbReference type="Gene3D" id="6.10.140.1350">
    <property type="match status" value="1"/>
</dbReference>
<dbReference type="PANTHER" id="PTHR23198">
    <property type="entry name" value="NUCLEOPORIN"/>
    <property type="match status" value="1"/>
</dbReference>
<gene>
    <name evidence="6" type="ORF">HF325_000243</name>
</gene>
<dbReference type="GO" id="GO:0044613">
    <property type="term" value="C:nuclear pore central transport channel"/>
    <property type="evidence" value="ECO:0007669"/>
    <property type="project" value="UniProtKB-ARBA"/>
</dbReference>
<keyword evidence="7" id="KW-1185">Reference proteome</keyword>
<comment type="caution">
    <text evidence="6">The sequence shown here is derived from an EMBL/GenBank/DDBJ whole genome shotgun (WGS) entry which is preliminary data.</text>
</comment>
<dbReference type="AlphaFoldDB" id="A0A8H7GY80"/>
<dbReference type="GO" id="GO:0034398">
    <property type="term" value="P:telomere tethering at nuclear periphery"/>
    <property type="evidence" value="ECO:0007669"/>
    <property type="project" value="TreeGrafter"/>
</dbReference>
<feature type="region of interest" description="Disordered" evidence="5">
    <location>
        <begin position="88"/>
        <end position="184"/>
    </location>
</feature>
<dbReference type="GO" id="GO:0006606">
    <property type="term" value="P:protein import into nucleus"/>
    <property type="evidence" value="ECO:0007669"/>
    <property type="project" value="TreeGrafter"/>
</dbReference>
<feature type="compositionally biased region" description="Low complexity" evidence="5">
    <location>
        <begin position="114"/>
        <end position="125"/>
    </location>
</feature>
<organism evidence="6 7">
    <name type="scientific">Metschnikowia pulcherrima</name>
    <dbReference type="NCBI Taxonomy" id="27326"/>
    <lineage>
        <taxon>Eukaryota</taxon>
        <taxon>Fungi</taxon>
        <taxon>Dikarya</taxon>
        <taxon>Ascomycota</taxon>
        <taxon>Saccharomycotina</taxon>
        <taxon>Pichiomycetes</taxon>
        <taxon>Metschnikowiaceae</taxon>
        <taxon>Metschnikowia</taxon>
    </lineage>
</organism>
<evidence type="ECO:0000313" key="7">
    <source>
        <dbReference type="Proteomes" id="UP000649328"/>
    </source>
</evidence>
<keyword evidence="4" id="KW-0813">Transport</keyword>
<dbReference type="GO" id="GO:0003723">
    <property type="term" value="F:RNA binding"/>
    <property type="evidence" value="ECO:0007669"/>
    <property type="project" value="TreeGrafter"/>
</dbReference>
<evidence type="ECO:0000256" key="1">
    <source>
        <dbReference type="ARBA" id="ARBA00004567"/>
    </source>
</evidence>
<dbReference type="PANTHER" id="PTHR23198:SF28">
    <property type="entry name" value="NUCLEOPORIN NUP49_NSP49"/>
    <property type="match status" value="1"/>
</dbReference>
<accession>A0A8H7GY80</accession>
<dbReference type="Pfam" id="PF13634">
    <property type="entry name" value="Nucleoporin_FG"/>
    <property type="match status" value="1"/>
</dbReference>
<dbReference type="GO" id="GO:0006405">
    <property type="term" value="P:RNA export from nucleus"/>
    <property type="evidence" value="ECO:0007669"/>
    <property type="project" value="TreeGrafter"/>
</dbReference>
<keyword evidence="4" id="KW-0906">Nuclear pore complex</keyword>
<sequence length="370" mass="38032">MFGASNNTANSFLFGSKPQRALQQRGLFGQKPASATNLNSGANSGGLFGNQNAAKPAAPGGLFGSASALQNNTSGGLFGSNNAGTQASGGLFGNNNNNTQNNPQSNTTGGGLFGSNNANTTNTNPAGGGGLFGGNTAAAPSSGGLFGSSNTQNTNSAPNGGLFGSNNTNTNTNTNTGGLFGLKPAAPAAPGGGLFGSTNTGTGGGLFGEMLAMQTTQTQTQTLAGSLAALQTQMHQAYLHTKISSIKQALRSDADQLRALKSVNDELTEDISNIMHLIIQLATPGTKLSSSFHLNEFFVKKINKYRELLSSYENVINESVHVTSGLEKSCNESNASIYSVVEVVKNQYSVFMELCEVVAQLHGEVEKLRS</sequence>
<dbReference type="GO" id="GO:0008139">
    <property type="term" value="F:nuclear localization sequence binding"/>
    <property type="evidence" value="ECO:0007669"/>
    <property type="project" value="TreeGrafter"/>
</dbReference>
<keyword evidence="4" id="KW-0509">mRNA transport</keyword>
<feature type="compositionally biased region" description="Polar residues" evidence="5">
    <location>
        <begin position="147"/>
        <end position="158"/>
    </location>
</feature>
<dbReference type="GO" id="GO:0000973">
    <property type="term" value="P:post-transcriptional tethering of RNA polymerase II gene DNA at nuclear periphery"/>
    <property type="evidence" value="ECO:0007669"/>
    <property type="project" value="TreeGrafter"/>
</dbReference>
<keyword evidence="4" id="KW-0811">Translocation</keyword>
<dbReference type="InterPro" id="IPR037665">
    <property type="entry name" value="Nucleoporin_S59-like"/>
</dbReference>
<evidence type="ECO:0000256" key="5">
    <source>
        <dbReference type="SAM" id="MobiDB-lite"/>
    </source>
</evidence>
<dbReference type="Proteomes" id="UP000649328">
    <property type="component" value="Unassembled WGS sequence"/>
</dbReference>